<keyword evidence="1" id="KW-0732">Signal</keyword>
<feature type="chain" id="PRO_5021850502" description="Secreted protein" evidence="1">
    <location>
        <begin position="24"/>
        <end position="142"/>
    </location>
</feature>
<dbReference type="EMBL" id="VIEB01000360">
    <property type="protein sequence ID" value="TQD93698.1"/>
    <property type="molecule type" value="Genomic_DNA"/>
</dbReference>
<keyword evidence="3" id="KW-1185">Reference proteome</keyword>
<proteinExistence type="predicted"/>
<gene>
    <name evidence="2" type="ORF">C1H46_020702</name>
</gene>
<reference evidence="2 3" key="1">
    <citation type="journal article" date="2019" name="G3 (Bethesda)">
        <title>Sequencing of a Wild Apple (Malus baccata) Genome Unravels the Differences Between Cultivated and Wild Apple Species Regarding Disease Resistance and Cold Tolerance.</title>
        <authorList>
            <person name="Chen X."/>
        </authorList>
    </citation>
    <scope>NUCLEOTIDE SEQUENCE [LARGE SCALE GENOMIC DNA]</scope>
    <source>
        <strain evidence="3">cv. Shandingzi</strain>
        <tissue evidence="2">Leaves</tissue>
    </source>
</reference>
<protein>
    <recommendedName>
        <fullName evidence="4">Secreted protein</fullName>
    </recommendedName>
</protein>
<evidence type="ECO:0008006" key="4">
    <source>
        <dbReference type="Google" id="ProtNLM"/>
    </source>
</evidence>
<dbReference type="STRING" id="106549.A0A540M4R9"/>
<feature type="signal peptide" evidence="1">
    <location>
        <begin position="1"/>
        <end position="23"/>
    </location>
</feature>
<accession>A0A540M4R9</accession>
<evidence type="ECO:0000313" key="3">
    <source>
        <dbReference type="Proteomes" id="UP000315295"/>
    </source>
</evidence>
<sequence length="142" mass="15045">MAASSVASPLCTWLVAACMSVTCDRDCSPRASMLSSSRRRPKCAGRGRLPSKCSSFSGEFQKGLISAFSGSSIQGLMSSCLAFEPCDEYYCSKGLSSLGCSGLSSLFGSKSGASNRRQRCFNGAAYSGNCVFLIVFDMFKVK</sequence>
<dbReference type="AlphaFoldDB" id="A0A540M4R9"/>
<evidence type="ECO:0000313" key="2">
    <source>
        <dbReference type="EMBL" id="TQD93698.1"/>
    </source>
</evidence>
<organism evidence="2 3">
    <name type="scientific">Malus baccata</name>
    <name type="common">Siberian crab apple</name>
    <name type="synonym">Pyrus baccata</name>
    <dbReference type="NCBI Taxonomy" id="106549"/>
    <lineage>
        <taxon>Eukaryota</taxon>
        <taxon>Viridiplantae</taxon>
        <taxon>Streptophyta</taxon>
        <taxon>Embryophyta</taxon>
        <taxon>Tracheophyta</taxon>
        <taxon>Spermatophyta</taxon>
        <taxon>Magnoliopsida</taxon>
        <taxon>eudicotyledons</taxon>
        <taxon>Gunneridae</taxon>
        <taxon>Pentapetalae</taxon>
        <taxon>rosids</taxon>
        <taxon>fabids</taxon>
        <taxon>Rosales</taxon>
        <taxon>Rosaceae</taxon>
        <taxon>Amygdaloideae</taxon>
        <taxon>Maleae</taxon>
        <taxon>Malus</taxon>
    </lineage>
</organism>
<evidence type="ECO:0000256" key="1">
    <source>
        <dbReference type="SAM" id="SignalP"/>
    </source>
</evidence>
<name>A0A540M4R9_MALBA</name>
<dbReference type="Proteomes" id="UP000315295">
    <property type="component" value="Unassembled WGS sequence"/>
</dbReference>
<comment type="caution">
    <text evidence="2">The sequence shown here is derived from an EMBL/GenBank/DDBJ whole genome shotgun (WGS) entry which is preliminary data.</text>
</comment>